<dbReference type="RefSeq" id="WP_097807825.1">
    <property type="nucleotide sequence ID" value="NZ_NTRM01000027.1"/>
</dbReference>
<sequence>MKVERLRERVIELKQAKNSYIANQRLVQMQARKARNEPLEVTRGYAKSMIHWLDKEREVNEELKQVTLQLRKMERVING</sequence>
<gene>
    <name evidence="1" type="ORF">CN398_00590</name>
</gene>
<organism evidence="1 2">
    <name type="scientific">Bacillus thuringiensis</name>
    <dbReference type="NCBI Taxonomy" id="1428"/>
    <lineage>
        <taxon>Bacteria</taxon>
        <taxon>Bacillati</taxon>
        <taxon>Bacillota</taxon>
        <taxon>Bacilli</taxon>
        <taxon>Bacillales</taxon>
        <taxon>Bacillaceae</taxon>
        <taxon>Bacillus</taxon>
        <taxon>Bacillus cereus group</taxon>
    </lineage>
</organism>
<protein>
    <submittedName>
        <fullName evidence="1">Uncharacterized protein</fullName>
    </submittedName>
</protein>
<evidence type="ECO:0000313" key="1">
    <source>
        <dbReference type="EMBL" id="PFB10340.1"/>
    </source>
</evidence>
<dbReference type="AlphaFoldDB" id="A0A9X6VG23"/>
<evidence type="ECO:0000313" key="2">
    <source>
        <dbReference type="Proteomes" id="UP000220397"/>
    </source>
</evidence>
<proteinExistence type="predicted"/>
<dbReference type="Proteomes" id="UP000220397">
    <property type="component" value="Unassembled WGS sequence"/>
</dbReference>
<dbReference type="EMBL" id="NTUS01000005">
    <property type="protein sequence ID" value="PFB10340.1"/>
    <property type="molecule type" value="Genomic_DNA"/>
</dbReference>
<reference evidence="1 2" key="1">
    <citation type="submission" date="2017-09" db="EMBL/GenBank/DDBJ databases">
        <title>Large-scale bioinformatics analysis of Bacillus genomes uncovers conserved roles of natural products in bacterial physiology.</title>
        <authorList>
            <consortium name="Agbiome Team Llc"/>
            <person name="Bleich R.M."/>
            <person name="Kirk G.J."/>
            <person name="Santa Maria K.C."/>
            <person name="Allen S.E."/>
            <person name="Farag S."/>
            <person name="Shank E.A."/>
            <person name="Bowers A."/>
        </authorList>
    </citation>
    <scope>NUCLEOTIDE SEQUENCE [LARGE SCALE GENOMIC DNA]</scope>
    <source>
        <strain evidence="1 2">AFS015413</strain>
    </source>
</reference>
<name>A0A9X6VG23_BACTU</name>
<comment type="caution">
    <text evidence="1">The sequence shown here is derived from an EMBL/GenBank/DDBJ whole genome shotgun (WGS) entry which is preliminary data.</text>
</comment>
<accession>A0A9X6VG23</accession>